<accession>A0ABV6BV74</accession>
<keyword evidence="2" id="KW-0560">Oxidoreductase</keyword>
<dbReference type="InterPro" id="IPR014027">
    <property type="entry name" value="UDP-Glc/GDP-Man_DH_C"/>
</dbReference>
<dbReference type="Gene3D" id="3.40.50.720">
    <property type="entry name" value="NAD(P)-binding Rossmann-like Domain"/>
    <property type="match status" value="2"/>
</dbReference>
<feature type="domain" description="UDP-glucose/GDP-mannose dehydrogenase C-terminal" evidence="5">
    <location>
        <begin position="334"/>
        <end position="431"/>
    </location>
</feature>
<dbReference type="InterPro" id="IPR036291">
    <property type="entry name" value="NAD(P)-bd_dom_sf"/>
</dbReference>
<evidence type="ECO:0000256" key="1">
    <source>
        <dbReference type="ARBA" id="ARBA00006601"/>
    </source>
</evidence>
<evidence type="ECO:0000256" key="2">
    <source>
        <dbReference type="ARBA" id="ARBA00023002"/>
    </source>
</evidence>
<evidence type="ECO:0000256" key="4">
    <source>
        <dbReference type="PIRNR" id="PIRNR000124"/>
    </source>
</evidence>
<dbReference type="PIRSF" id="PIRSF500136">
    <property type="entry name" value="UDP_ManNAc_DH"/>
    <property type="match status" value="1"/>
</dbReference>
<dbReference type="NCBIfam" id="TIGR03026">
    <property type="entry name" value="NDP-sugDHase"/>
    <property type="match status" value="1"/>
</dbReference>
<dbReference type="InterPro" id="IPR017476">
    <property type="entry name" value="UDP-Glc/GDP-Man"/>
</dbReference>
<evidence type="ECO:0000313" key="6">
    <source>
        <dbReference type="EMBL" id="MFC0078928.1"/>
    </source>
</evidence>
<evidence type="ECO:0000313" key="7">
    <source>
        <dbReference type="Proteomes" id="UP001589734"/>
    </source>
</evidence>
<dbReference type="PANTHER" id="PTHR43491">
    <property type="entry name" value="UDP-N-ACETYL-D-MANNOSAMINE DEHYDROGENASE"/>
    <property type="match status" value="1"/>
</dbReference>
<dbReference type="InterPro" id="IPR014026">
    <property type="entry name" value="UDP-Glc/GDP-Man_DH_dimer"/>
</dbReference>
<keyword evidence="3" id="KW-0520">NAD</keyword>
<dbReference type="PANTHER" id="PTHR43491:SF2">
    <property type="entry name" value="UDP-N-ACETYL-D-MANNOSAMINE DEHYDROGENASE"/>
    <property type="match status" value="1"/>
</dbReference>
<dbReference type="Proteomes" id="UP001589734">
    <property type="component" value="Unassembled WGS sequence"/>
</dbReference>
<protein>
    <submittedName>
        <fullName evidence="6">Nucleotide sugar dehydrogenase</fullName>
    </submittedName>
</protein>
<comment type="similarity">
    <text evidence="1 4">Belongs to the UDP-glucose/GDP-mannose dehydrogenase family.</text>
</comment>
<evidence type="ECO:0000259" key="5">
    <source>
        <dbReference type="SMART" id="SM00984"/>
    </source>
</evidence>
<organism evidence="6 7">
    <name type="scientific">Flavobacterium procerum</name>
    <dbReference type="NCBI Taxonomy" id="1455569"/>
    <lineage>
        <taxon>Bacteria</taxon>
        <taxon>Pseudomonadati</taxon>
        <taxon>Bacteroidota</taxon>
        <taxon>Flavobacteriia</taxon>
        <taxon>Flavobacteriales</taxon>
        <taxon>Flavobacteriaceae</taxon>
        <taxon>Flavobacterium</taxon>
    </lineage>
</organism>
<reference evidence="6 7" key="1">
    <citation type="submission" date="2024-09" db="EMBL/GenBank/DDBJ databases">
        <authorList>
            <person name="Sun Q."/>
            <person name="Mori K."/>
        </authorList>
    </citation>
    <scope>NUCLEOTIDE SEQUENCE [LARGE SCALE GENOMIC DNA]</scope>
    <source>
        <strain evidence="6 7">CGMCC 1.12926</strain>
    </source>
</reference>
<name>A0ABV6BV74_9FLAO</name>
<dbReference type="PIRSF" id="PIRSF000124">
    <property type="entry name" value="UDPglc_GDPman_dh"/>
    <property type="match status" value="1"/>
</dbReference>
<gene>
    <name evidence="6" type="ORF">ACFFLS_17910</name>
</gene>
<dbReference type="Pfam" id="PF03720">
    <property type="entry name" value="UDPG_MGDP_dh_C"/>
    <property type="match status" value="1"/>
</dbReference>
<dbReference type="InterPro" id="IPR008927">
    <property type="entry name" value="6-PGluconate_DH-like_C_sf"/>
</dbReference>
<comment type="caution">
    <text evidence="6">The sequence shown here is derived from an EMBL/GenBank/DDBJ whole genome shotgun (WGS) entry which is preliminary data.</text>
</comment>
<dbReference type="SMART" id="SM00984">
    <property type="entry name" value="UDPG_MGDP_dh_C"/>
    <property type="match status" value="1"/>
</dbReference>
<dbReference type="SUPFAM" id="SSF52413">
    <property type="entry name" value="UDP-glucose/GDP-mannose dehydrogenase C-terminal domain"/>
    <property type="match status" value="1"/>
</dbReference>
<dbReference type="InterPro" id="IPR036220">
    <property type="entry name" value="UDP-Glc/GDP-Man_DH_C_sf"/>
</dbReference>
<keyword evidence="7" id="KW-1185">Reference proteome</keyword>
<dbReference type="SUPFAM" id="SSF48179">
    <property type="entry name" value="6-phosphogluconate dehydrogenase C-terminal domain-like"/>
    <property type="match status" value="1"/>
</dbReference>
<dbReference type="EMBL" id="JBHLYW010000011">
    <property type="protein sequence ID" value="MFC0078928.1"/>
    <property type="molecule type" value="Genomic_DNA"/>
</dbReference>
<dbReference type="Pfam" id="PF03721">
    <property type="entry name" value="UDPG_MGDP_dh_N"/>
    <property type="match status" value="1"/>
</dbReference>
<dbReference type="SUPFAM" id="SSF51735">
    <property type="entry name" value="NAD(P)-binding Rossmann-fold domains"/>
    <property type="match status" value="1"/>
</dbReference>
<dbReference type="Pfam" id="PF00984">
    <property type="entry name" value="UDPG_MGDP_dh"/>
    <property type="match status" value="1"/>
</dbReference>
<dbReference type="InterPro" id="IPR001732">
    <property type="entry name" value="UDP-Glc/GDP-Man_DH_N"/>
</dbReference>
<sequence>MTENNREKLRVEENIKIAVIGLGYVGLPLARLFATKYPVVGFDINESRVKSLNSGIDSTLEVDVDTLKNVLVDSPTNNSGLYCTSSLNDISDCNYFIVTVPTPVDKNNRPDLTPLYKSSESVGKVLKKNDIVVYESTVYPGVTEEQCVPVLEKFSGLKFNEDFFAGYSPERINPGDKEHTVEKILKVTSGSTEEIGLKVDALYKSVITAGTHLAPSIKVAEAAKVIENSQRDINIAFVNELAKIFNLMNIDTQEVLNAAATKWNFLPFKPGLVGGHCIGVDPYYLAQRAQEFGYHPEIILAGRRLNDSMGEYVASQIVKLMIKKGISVNGAELLMLGITFKENCPDVRNTKIVDVVKALKEYGILVTIFDPLANGDDVKKEYNLVTSGSIPNNKFDAIVLGVSHKEFLELDFAGLQKSNSLIYDVKGVLGSIADNRL</sequence>
<dbReference type="InterPro" id="IPR028359">
    <property type="entry name" value="UDP_ManNAc/GlcNAc_DH"/>
</dbReference>
<proteinExistence type="inferred from homology"/>
<dbReference type="RefSeq" id="WP_379683502.1">
    <property type="nucleotide sequence ID" value="NZ_JBHLYW010000011.1"/>
</dbReference>
<evidence type="ECO:0000256" key="3">
    <source>
        <dbReference type="ARBA" id="ARBA00023027"/>
    </source>
</evidence>